<evidence type="ECO:0000313" key="2">
    <source>
        <dbReference type="Proteomes" id="UP000251241"/>
    </source>
</evidence>
<accession>A0A2X2IY80</accession>
<dbReference type="AlphaFoldDB" id="A0A2X2IY80"/>
<protein>
    <submittedName>
        <fullName evidence="1">Uncharacterized protein</fullName>
    </submittedName>
</protein>
<name>A0A2X2IY80_SPHMU</name>
<dbReference type="EMBL" id="UAUU01000006">
    <property type="protein sequence ID" value="SPZ85131.1"/>
    <property type="molecule type" value="Genomic_DNA"/>
</dbReference>
<gene>
    <name evidence="1" type="ORF">NCTC11343_01688</name>
</gene>
<proteinExistence type="predicted"/>
<organism evidence="1 2">
    <name type="scientific">Sphingobacterium multivorum</name>
    <dbReference type="NCBI Taxonomy" id="28454"/>
    <lineage>
        <taxon>Bacteria</taxon>
        <taxon>Pseudomonadati</taxon>
        <taxon>Bacteroidota</taxon>
        <taxon>Sphingobacteriia</taxon>
        <taxon>Sphingobacteriales</taxon>
        <taxon>Sphingobacteriaceae</taxon>
        <taxon>Sphingobacterium</taxon>
    </lineage>
</organism>
<sequence length="43" mass="4977">MEDVIGRIDPKTGTVEALVDLSKLREHVTQACGFRCIKWYRLQ</sequence>
<dbReference type="Proteomes" id="UP000251241">
    <property type="component" value="Unassembled WGS sequence"/>
</dbReference>
<evidence type="ECO:0000313" key="1">
    <source>
        <dbReference type="EMBL" id="SPZ85131.1"/>
    </source>
</evidence>
<reference evidence="1 2" key="1">
    <citation type="submission" date="2018-06" db="EMBL/GenBank/DDBJ databases">
        <authorList>
            <consortium name="Pathogen Informatics"/>
            <person name="Doyle S."/>
        </authorList>
    </citation>
    <scope>NUCLEOTIDE SEQUENCE [LARGE SCALE GENOMIC DNA]</scope>
    <source>
        <strain evidence="1 2">NCTC11343</strain>
    </source>
</reference>